<comment type="caution">
    <text evidence="2">The sequence shown here is derived from an EMBL/GenBank/DDBJ whole genome shotgun (WGS) entry which is preliminary data.</text>
</comment>
<organism evidence="2 3">
    <name type="scientific">Herbaspirillum lusitanum</name>
    <dbReference type="NCBI Taxonomy" id="213312"/>
    <lineage>
        <taxon>Bacteria</taxon>
        <taxon>Pseudomonadati</taxon>
        <taxon>Pseudomonadota</taxon>
        <taxon>Betaproteobacteria</taxon>
        <taxon>Burkholderiales</taxon>
        <taxon>Oxalobacteraceae</taxon>
        <taxon>Herbaspirillum</taxon>
    </lineage>
</organism>
<dbReference type="RefSeq" id="WP_408156581.1">
    <property type="nucleotide sequence ID" value="NZ_JAQQFM010000003.1"/>
</dbReference>
<reference evidence="2 3" key="1">
    <citation type="journal article" date="2024" name="Chem. Sci.">
        <title>Discovery of megapolipeptins by genome mining of a Burkholderiales bacteria collection.</title>
        <authorList>
            <person name="Paulo B.S."/>
            <person name="Recchia M.J.J."/>
            <person name="Lee S."/>
            <person name="Fergusson C.H."/>
            <person name="Romanowski S.B."/>
            <person name="Hernandez A."/>
            <person name="Krull N."/>
            <person name="Liu D.Y."/>
            <person name="Cavanagh H."/>
            <person name="Bos A."/>
            <person name="Gray C.A."/>
            <person name="Murphy B.T."/>
            <person name="Linington R.G."/>
            <person name="Eustaquio A.S."/>
        </authorList>
    </citation>
    <scope>NUCLEOTIDE SEQUENCE [LARGE SCALE GENOMIC DNA]</scope>
    <source>
        <strain evidence="2 3">RL21-008-BIB-A</strain>
    </source>
</reference>
<evidence type="ECO:0000313" key="2">
    <source>
        <dbReference type="EMBL" id="MFL9924201.1"/>
    </source>
</evidence>
<evidence type="ECO:0000313" key="3">
    <source>
        <dbReference type="Proteomes" id="UP001629246"/>
    </source>
</evidence>
<accession>A0ABW9A5N1</accession>
<dbReference type="EMBL" id="JAQQFM010000003">
    <property type="protein sequence ID" value="MFL9924201.1"/>
    <property type="molecule type" value="Genomic_DNA"/>
</dbReference>
<dbReference type="Proteomes" id="UP001629246">
    <property type="component" value="Unassembled WGS sequence"/>
</dbReference>
<proteinExistence type="predicted"/>
<name>A0ABW9A5N1_9BURK</name>
<keyword evidence="3" id="KW-1185">Reference proteome</keyword>
<evidence type="ECO:0000256" key="1">
    <source>
        <dbReference type="SAM" id="MobiDB-lite"/>
    </source>
</evidence>
<feature type="region of interest" description="Disordered" evidence="1">
    <location>
        <begin position="39"/>
        <end position="60"/>
    </location>
</feature>
<gene>
    <name evidence="2" type="ORF">PQR62_07995</name>
</gene>
<sequence>MNNIHGHSSRRVFILTRQELTPRTHPKCAAIRKRLQQSFTISGNRESDRQHRSKRQMAGYGHSRAIELIGLQRRRNMAGEKCALRGHCARKKKSTEKETKTAKK</sequence>
<protein>
    <submittedName>
        <fullName evidence="2">Uncharacterized protein</fullName>
    </submittedName>
</protein>